<keyword evidence="1" id="KW-0723">Serine/threonine-protein kinase</keyword>
<feature type="region of interest" description="Disordered" evidence="2">
    <location>
        <begin position="246"/>
        <end position="267"/>
    </location>
</feature>
<feature type="compositionally biased region" description="Pro residues" evidence="2">
    <location>
        <begin position="249"/>
        <end position="267"/>
    </location>
</feature>
<dbReference type="InterPro" id="IPR036890">
    <property type="entry name" value="HATPase_C_sf"/>
</dbReference>
<evidence type="ECO:0000313" key="4">
    <source>
        <dbReference type="EMBL" id="RKT73631.1"/>
    </source>
</evidence>
<dbReference type="SUPFAM" id="SSF55874">
    <property type="entry name" value="ATPase domain of HSP90 chaperone/DNA topoisomerase II/histidine kinase"/>
    <property type="match status" value="1"/>
</dbReference>
<dbReference type="Proteomes" id="UP000272729">
    <property type="component" value="Unassembled WGS sequence"/>
</dbReference>
<dbReference type="Gene3D" id="3.30.750.24">
    <property type="entry name" value="STAS domain"/>
    <property type="match status" value="1"/>
</dbReference>
<evidence type="ECO:0000256" key="1">
    <source>
        <dbReference type="ARBA" id="ARBA00022527"/>
    </source>
</evidence>
<protein>
    <submittedName>
        <fullName evidence="4">Anti-sigma regulatory factor (Ser/Thr protein kinase)</fullName>
    </submittedName>
</protein>
<organism evidence="4 5">
    <name type="scientific">Saccharothrix variisporea</name>
    <dbReference type="NCBI Taxonomy" id="543527"/>
    <lineage>
        <taxon>Bacteria</taxon>
        <taxon>Bacillati</taxon>
        <taxon>Actinomycetota</taxon>
        <taxon>Actinomycetes</taxon>
        <taxon>Pseudonocardiales</taxon>
        <taxon>Pseudonocardiaceae</taxon>
        <taxon>Saccharothrix</taxon>
    </lineage>
</organism>
<evidence type="ECO:0000259" key="3">
    <source>
        <dbReference type="Pfam" id="PF13581"/>
    </source>
</evidence>
<name>A0A495XGN5_9PSEU</name>
<feature type="domain" description="Histidine kinase/HSP90-like ATPase" evidence="3">
    <location>
        <begin position="14"/>
        <end position="129"/>
    </location>
</feature>
<evidence type="ECO:0000256" key="2">
    <source>
        <dbReference type="SAM" id="MobiDB-lite"/>
    </source>
</evidence>
<accession>A0A495XGN5</accession>
<keyword evidence="5" id="KW-1185">Reference proteome</keyword>
<reference evidence="4 5" key="1">
    <citation type="submission" date="2018-10" db="EMBL/GenBank/DDBJ databases">
        <title>Sequencing the genomes of 1000 actinobacteria strains.</title>
        <authorList>
            <person name="Klenk H.-P."/>
        </authorList>
    </citation>
    <scope>NUCLEOTIDE SEQUENCE [LARGE SCALE GENOMIC DNA]</scope>
    <source>
        <strain evidence="4 5">DSM 43911</strain>
    </source>
</reference>
<evidence type="ECO:0000313" key="5">
    <source>
        <dbReference type="Proteomes" id="UP000272729"/>
    </source>
</evidence>
<dbReference type="InterPro" id="IPR050267">
    <property type="entry name" value="Anti-sigma-factor_SerPK"/>
</dbReference>
<dbReference type="PANTHER" id="PTHR35526">
    <property type="entry name" value="ANTI-SIGMA-F FACTOR RSBW-RELATED"/>
    <property type="match status" value="1"/>
</dbReference>
<dbReference type="EMBL" id="RBXR01000001">
    <property type="protein sequence ID" value="RKT73631.1"/>
    <property type="molecule type" value="Genomic_DNA"/>
</dbReference>
<dbReference type="CDD" id="cd16936">
    <property type="entry name" value="HATPase_RsbW-like"/>
    <property type="match status" value="1"/>
</dbReference>
<dbReference type="InterPro" id="IPR003594">
    <property type="entry name" value="HATPase_dom"/>
</dbReference>
<sequence length="267" mass="28191">MTDRLADHHWGVEIPADAGLLSTVRVHLDEWLLGLGLSDDDRYDLVVAVNEAVSNAVEHAYAPGAAGSVRVAGEVRPDGSVHVVVADDGTWRVPPVELSDRGRGLLLMRENVDEVRVDRSATGTRVTLVLSGRHTTRGTFARSAPEEVTVAAHSGWVEVVVRGDVPARAGPAVRRRVLTAARGGAVPVVVDLRELGARSEGLVRALRAVVEAAEAAGNRVVVRAPEASPAREALAAAGVDQVVDLVPHVSPPTPRPPTPPPPPIRTR</sequence>
<dbReference type="InterPro" id="IPR036513">
    <property type="entry name" value="STAS_dom_sf"/>
</dbReference>
<dbReference type="OrthoDB" id="5182724at2"/>
<keyword evidence="1" id="KW-0418">Kinase</keyword>
<proteinExistence type="predicted"/>
<dbReference type="Pfam" id="PF13581">
    <property type="entry name" value="HATPase_c_2"/>
    <property type="match status" value="1"/>
</dbReference>
<gene>
    <name evidence="4" type="ORF">DFJ66_6968</name>
</gene>
<dbReference type="GO" id="GO:0004674">
    <property type="term" value="F:protein serine/threonine kinase activity"/>
    <property type="evidence" value="ECO:0007669"/>
    <property type="project" value="UniProtKB-KW"/>
</dbReference>
<dbReference type="AlphaFoldDB" id="A0A495XGN5"/>
<dbReference type="Gene3D" id="3.30.565.10">
    <property type="entry name" value="Histidine kinase-like ATPase, C-terminal domain"/>
    <property type="match status" value="1"/>
</dbReference>
<dbReference type="RefSeq" id="WP_121227552.1">
    <property type="nucleotide sequence ID" value="NZ_JBIUBA010000016.1"/>
</dbReference>
<dbReference type="PANTHER" id="PTHR35526:SF3">
    <property type="entry name" value="ANTI-SIGMA-F FACTOR RSBW"/>
    <property type="match status" value="1"/>
</dbReference>
<comment type="caution">
    <text evidence="4">The sequence shown here is derived from an EMBL/GenBank/DDBJ whole genome shotgun (WGS) entry which is preliminary data.</text>
</comment>
<keyword evidence="1" id="KW-0808">Transferase</keyword>